<evidence type="ECO:0000259" key="1">
    <source>
        <dbReference type="Pfam" id="PF02627"/>
    </source>
</evidence>
<comment type="caution">
    <text evidence="2">The sequence shown here is derived from an EMBL/GenBank/DDBJ whole genome shotgun (WGS) entry which is preliminary data.</text>
</comment>
<dbReference type="Pfam" id="PF02627">
    <property type="entry name" value="CMD"/>
    <property type="match status" value="1"/>
</dbReference>
<accession>A0A420EII6</accession>
<proteinExistence type="predicted"/>
<dbReference type="InterPro" id="IPR003779">
    <property type="entry name" value="CMD-like"/>
</dbReference>
<gene>
    <name evidence="2" type="ORF">D6851_10150</name>
</gene>
<dbReference type="Gene3D" id="1.20.1290.10">
    <property type="entry name" value="AhpD-like"/>
    <property type="match status" value="1"/>
</dbReference>
<sequence>MRVEPIDLDKLDPANAKICEAISGSRGGIVDGPFRVWLRANPELAARMDDVSSVLRESGKLDRRLIEVAILCVARFWDARYQWAAHAPIALEAGLTQDVIDSIANSTRPASAPDDELIFYDLSISLLELRQIPDALYQRAIDRIGFGGMVELITTIGQYSLAAIVTNGFDITLLSGGPVLPERP</sequence>
<dbReference type="RefSeq" id="WP_120324802.1">
    <property type="nucleotide sequence ID" value="NZ_RAPF01000005.1"/>
</dbReference>
<evidence type="ECO:0000313" key="2">
    <source>
        <dbReference type="EMBL" id="RKF20505.1"/>
    </source>
</evidence>
<dbReference type="PANTHER" id="PTHR34846">
    <property type="entry name" value="4-CARBOXYMUCONOLACTONE DECARBOXYLASE FAMILY PROTEIN (AFU_ORTHOLOGUE AFUA_6G11590)"/>
    <property type="match status" value="1"/>
</dbReference>
<dbReference type="AlphaFoldDB" id="A0A420EII6"/>
<feature type="domain" description="Carboxymuconolactone decarboxylase-like" evidence="1">
    <location>
        <begin position="42"/>
        <end position="109"/>
    </location>
</feature>
<organism evidence="2 3">
    <name type="scientific">Altericroceibacterium spongiae</name>
    <dbReference type="NCBI Taxonomy" id="2320269"/>
    <lineage>
        <taxon>Bacteria</taxon>
        <taxon>Pseudomonadati</taxon>
        <taxon>Pseudomonadota</taxon>
        <taxon>Alphaproteobacteria</taxon>
        <taxon>Sphingomonadales</taxon>
        <taxon>Erythrobacteraceae</taxon>
        <taxon>Altericroceibacterium</taxon>
    </lineage>
</organism>
<dbReference type="PANTHER" id="PTHR34846:SF11">
    <property type="entry name" value="4-CARBOXYMUCONOLACTONE DECARBOXYLASE FAMILY PROTEIN (AFU_ORTHOLOGUE AFUA_6G11590)"/>
    <property type="match status" value="1"/>
</dbReference>
<reference evidence="2 3" key="1">
    <citation type="submission" date="2018-09" db="EMBL/GenBank/DDBJ databases">
        <title>Altererythrobacter spongiae sp. nov., isolated from a marine sponge.</title>
        <authorList>
            <person name="Zhuang L."/>
            <person name="Luo L."/>
        </authorList>
    </citation>
    <scope>NUCLEOTIDE SEQUENCE [LARGE SCALE GENOMIC DNA]</scope>
    <source>
        <strain evidence="2 3">HN-Y73</strain>
    </source>
</reference>
<dbReference type="OrthoDB" id="9129225at2"/>
<dbReference type="Proteomes" id="UP000284395">
    <property type="component" value="Unassembled WGS sequence"/>
</dbReference>
<dbReference type="InterPro" id="IPR029032">
    <property type="entry name" value="AhpD-like"/>
</dbReference>
<dbReference type="GO" id="GO:0051920">
    <property type="term" value="F:peroxiredoxin activity"/>
    <property type="evidence" value="ECO:0007669"/>
    <property type="project" value="InterPro"/>
</dbReference>
<keyword evidence="3" id="KW-1185">Reference proteome</keyword>
<protein>
    <submittedName>
        <fullName evidence="2">Carboxymuconolactone decarboxylase family protein</fullName>
    </submittedName>
</protein>
<evidence type="ECO:0000313" key="3">
    <source>
        <dbReference type="Proteomes" id="UP000284395"/>
    </source>
</evidence>
<name>A0A420EII6_9SPHN</name>
<dbReference type="SUPFAM" id="SSF69118">
    <property type="entry name" value="AhpD-like"/>
    <property type="match status" value="1"/>
</dbReference>
<dbReference type="EMBL" id="RAPF01000005">
    <property type="protein sequence ID" value="RKF20505.1"/>
    <property type="molecule type" value="Genomic_DNA"/>
</dbReference>